<feature type="domain" description="PoNi C-terminal" evidence="1">
    <location>
        <begin position="132"/>
        <end position="232"/>
    </location>
</feature>
<keyword evidence="3" id="KW-1185">Reference proteome</keyword>
<comment type="caution">
    <text evidence="2">The sequence shown here is derived from an EMBL/GenBank/DDBJ whole genome shotgun (WGS) entry which is preliminary data.</text>
</comment>
<proteinExistence type="predicted"/>
<dbReference type="Pfam" id="PF08929">
    <property type="entry name" value="PoNi_C"/>
    <property type="match status" value="1"/>
</dbReference>
<dbReference type="EMBL" id="JAFREP010000055">
    <property type="protein sequence ID" value="MBO1323262.1"/>
    <property type="molecule type" value="Genomic_DNA"/>
</dbReference>
<evidence type="ECO:0000313" key="3">
    <source>
        <dbReference type="Proteomes" id="UP000664417"/>
    </source>
</evidence>
<evidence type="ECO:0000313" key="2">
    <source>
        <dbReference type="EMBL" id="MBO1323262.1"/>
    </source>
</evidence>
<protein>
    <submittedName>
        <fullName evidence="2">DUF1911 domain-containing protein</fullName>
    </submittedName>
</protein>
<name>A0A8J7QEP4_9BACT</name>
<dbReference type="InterPro" id="IPR015025">
    <property type="entry name" value="PoNi_C"/>
</dbReference>
<sequence length="239" mass="27197">MSKTRAIAYGTDYFSRNISELSRQVLEDNQPAENKGDDTRQWLTARLKLLICRFSSGESIDSLRAAFAATISYITEEESREPLAFFDLDQFDDYYLAVSAAAWCTLTQLPAKHRTKLVTMYQRRYPEPADRDPLLDRLLIGNTTNSASRLRHKNYFPLLDAWNREDKQKAEYILAAYLCQLDRRLGKLSWQQDPWSDKAVGIGLWCFVTAVIVSQRGLDPGAVSGLPTFPADWLTQASA</sequence>
<dbReference type="Gene3D" id="1.10.3920.10">
    <property type="entry name" value="PA2201 C-terminal domain-like"/>
    <property type="match status" value="1"/>
</dbReference>
<dbReference type="Proteomes" id="UP000664417">
    <property type="component" value="Unassembled WGS sequence"/>
</dbReference>
<dbReference type="RefSeq" id="WP_207863351.1">
    <property type="nucleotide sequence ID" value="NZ_JAFREP010000055.1"/>
</dbReference>
<dbReference type="InterPro" id="IPR028983">
    <property type="entry name" value="PA2201-like_C"/>
</dbReference>
<organism evidence="2 3">
    <name type="scientific">Acanthopleuribacter pedis</name>
    <dbReference type="NCBI Taxonomy" id="442870"/>
    <lineage>
        <taxon>Bacteria</taxon>
        <taxon>Pseudomonadati</taxon>
        <taxon>Acidobacteriota</taxon>
        <taxon>Holophagae</taxon>
        <taxon>Acanthopleuribacterales</taxon>
        <taxon>Acanthopleuribacteraceae</taxon>
        <taxon>Acanthopleuribacter</taxon>
    </lineage>
</organism>
<dbReference type="AlphaFoldDB" id="A0A8J7QEP4"/>
<evidence type="ECO:0000259" key="1">
    <source>
        <dbReference type="Pfam" id="PF08929"/>
    </source>
</evidence>
<dbReference type="SUPFAM" id="SSF140731">
    <property type="entry name" value="PA2201 C-terminal domain-like"/>
    <property type="match status" value="1"/>
</dbReference>
<reference evidence="2" key="1">
    <citation type="submission" date="2021-03" db="EMBL/GenBank/DDBJ databases">
        <authorList>
            <person name="Wang G."/>
        </authorList>
    </citation>
    <scope>NUCLEOTIDE SEQUENCE</scope>
    <source>
        <strain evidence="2">KCTC 12899</strain>
    </source>
</reference>
<gene>
    <name evidence="2" type="ORF">J3U88_32655</name>
</gene>
<accession>A0A8J7QEP4</accession>